<gene>
    <name evidence="1" type="ORF">PAXRUDRAFT_734623</name>
</gene>
<name>A0A0D0DR35_9AGAM</name>
<evidence type="ECO:0000313" key="2">
    <source>
        <dbReference type="Proteomes" id="UP000054538"/>
    </source>
</evidence>
<evidence type="ECO:0000313" key="1">
    <source>
        <dbReference type="EMBL" id="KIK81990.1"/>
    </source>
</evidence>
<keyword evidence="2" id="KW-1185">Reference proteome</keyword>
<organism evidence="1 2">
    <name type="scientific">Paxillus rubicundulus Ve08.2h10</name>
    <dbReference type="NCBI Taxonomy" id="930991"/>
    <lineage>
        <taxon>Eukaryota</taxon>
        <taxon>Fungi</taxon>
        <taxon>Dikarya</taxon>
        <taxon>Basidiomycota</taxon>
        <taxon>Agaricomycotina</taxon>
        <taxon>Agaricomycetes</taxon>
        <taxon>Agaricomycetidae</taxon>
        <taxon>Boletales</taxon>
        <taxon>Paxilineae</taxon>
        <taxon>Paxillaceae</taxon>
        <taxon>Paxillus</taxon>
    </lineage>
</organism>
<proteinExistence type="predicted"/>
<reference evidence="1 2" key="1">
    <citation type="submission" date="2014-04" db="EMBL/GenBank/DDBJ databases">
        <authorList>
            <consortium name="DOE Joint Genome Institute"/>
            <person name="Kuo A."/>
            <person name="Kohler A."/>
            <person name="Jargeat P."/>
            <person name="Nagy L.G."/>
            <person name="Floudas D."/>
            <person name="Copeland A."/>
            <person name="Barry K.W."/>
            <person name="Cichocki N."/>
            <person name="Veneault-Fourrey C."/>
            <person name="LaButti K."/>
            <person name="Lindquist E.A."/>
            <person name="Lipzen A."/>
            <person name="Lundell T."/>
            <person name="Morin E."/>
            <person name="Murat C."/>
            <person name="Sun H."/>
            <person name="Tunlid A."/>
            <person name="Henrissat B."/>
            <person name="Grigoriev I.V."/>
            <person name="Hibbett D.S."/>
            <person name="Martin F."/>
            <person name="Nordberg H.P."/>
            <person name="Cantor M.N."/>
            <person name="Hua S.X."/>
        </authorList>
    </citation>
    <scope>NUCLEOTIDE SEQUENCE [LARGE SCALE GENOMIC DNA]</scope>
    <source>
        <strain evidence="1 2">Ve08.2h10</strain>
    </source>
</reference>
<sequence length="141" mass="15251">MRAKRLGVGLAIPINDASDRFPFPCYVPLADQVLLKLGSLLCMDEQGRRSLIALGHMSKRTRLSTVDGNYSAIKCPDCSKVFILSDAKALGATVFNSITPLTTSYSLTVTMHARVVIVFGANGTQGTAELLIMHEIIMHNA</sequence>
<protein>
    <submittedName>
        <fullName evidence="1">Uncharacterized protein</fullName>
    </submittedName>
</protein>
<dbReference type="InParanoid" id="A0A0D0DR35"/>
<reference evidence="2" key="2">
    <citation type="submission" date="2015-01" db="EMBL/GenBank/DDBJ databases">
        <title>Evolutionary Origins and Diversification of the Mycorrhizal Mutualists.</title>
        <authorList>
            <consortium name="DOE Joint Genome Institute"/>
            <consortium name="Mycorrhizal Genomics Consortium"/>
            <person name="Kohler A."/>
            <person name="Kuo A."/>
            <person name="Nagy L.G."/>
            <person name="Floudas D."/>
            <person name="Copeland A."/>
            <person name="Barry K.W."/>
            <person name="Cichocki N."/>
            <person name="Veneault-Fourrey C."/>
            <person name="LaButti K."/>
            <person name="Lindquist E.A."/>
            <person name="Lipzen A."/>
            <person name="Lundell T."/>
            <person name="Morin E."/>
            <person name="Murat C."/>
            <person name="Riley R."/>
            <person name="Ohm R."/>
            <person name="Sun H."/>
            <person name="Tunlid A."/>
            <person name="Henrissat B."/>
            <person name="Grigoriev I.V."/>
            <person name="Hibbett D.S."/>
            <person name="Martin F."/>
        </authorList>
    </citation>
    <scope>NUCLEOTIDE SEQUENCE [LARGE SCALE GENOMIC DNA]</scope>
    <source>
        <strain evidence="2">Ve08.2h10</strain>
    </source>
</reference>
<dbReference type="HOGENOM" id="CLU_1825906_0_0_1"/>
<dbReference type="Proteomes" id="UP000054538">
    <property type="component" value="Unassembled WGS sequence"/>
</dbReference>
<dbReference type="EMBL" id="KN825696">
    <property type="protein sequence ID" value="KIK81990.1"/>
    <property type="molecule type" value="Genomic_DNA"/>
</dbReference>
<accession>A0A0D0DR35</accession>
<dbReference type="AlphaFoldDB" id="A0A0D0DR35"/>